<dbReference type="InterPro" id="IPR038916">
    <property type="entry name" value="FAM118"/>
</dbReference>
<dbReference type="Proteomes" id="UP000325466">
    <property type="component" value="Unassembled WGS sequence"/>
</dbReference>
<keyword evidence="2" id="KW-0007">Acetylation</keyword>
<sequence length="760" mass="83792">MQSRVEALKRTIEEGRAVVICGAGVSASVTNNAPNATWIGLIRSGIEFVCENSINETTAWKSMVDGNLAYGVDENDAAALINVATMVLKKIKSLGVQAEANWLRDTVGSLPLQDPSWLDAIGSLPCVMLTTNYDTLLEQRLNVPSVDRSSLPNFQRVISGGAKGVVHLHGVWDKPETIVFSSDQYAKLSFDECQSALQRAVASTKSILYIGFGAGMGDPNFSDLLSWHRRLFSVSGVEHFRLCLDDELPDLRSAHVDSHISPISYGTKYSEFPQFIKGLISGADLSVTNEAGIVRDIPRETRVQMIAELQIDTRLIDSTYSETCDEVNSVALPPILLPVPHAEYIERGADSDDARTKRLDPDVECAQDGVVIIVGDEHCGLTTALKWLVIRASELDYEKTPIYVDFNNRQSGTGPFERLVRQEALERGIIQFKHDNLPRVALALDNYSPHVRKISDNVLRGIAQSEIETIFIGCRSNDEAEIVERLSNIGVNAQVRYVGRLNMADVTALAKIAAPTVHRSITQRIVSVLRAERLPRNPFTVSLLITILLRGEEVAAEASPTGILEQYIGLLLGRGDPTVDTRYSIGTEQSITALSALAEVFARKASSVLSESVTVEVLAGLISDYAWPETATDMMRKFRESRILSVNPSGVSFVRSSYLHLFAAKYALREPEFLRFILDDPLRFGPVIRHYAALSRRDVSIIEAMQNLLDEFADEGSASKIYDIVKREDAPDDFLKELEGDESESGSRELVPLDEPPRSA</sequence>
<reference evidence="4 5" key="1">
    <citation type="journal article" date="2018" name="Biodegradation">
        <title>1,4-Dioxane degradation characteristics of Rhodococcus aetherivorans JCM 14343.</title>
        <authorList>
            <person name="Inoue D."/>
            <person name="Tsunoda T."/>
            <person name="Yamamoto N."/>
            <person name="Ike M."/>
            <person name="Sei K."/>
        </authorList>
    </citation>
    <scope>NUCLEOTIDE SEQUENCE [LARGE SCALE GENOMIC DNA]</scope>
    <source>
        <strain evidence="4 5">JCM 14343</strain>
    </source>
</reference>
<evidence type="ECO:0008006" key="6">
    <source>
        <dbReference type="Google" id="ProtNLM"/>
    </source>
</evidence>
<evidence type="ECO:0000313" key="4">
    <source>
        <dbReference type="EMBL" id="GES40028.1"/>
    </source>
</evidence>
<evidence type="ECO:0000256" key="2">
    <source>
        <dbReference type="ARBA" id="ARBA00022990"/>
    </source>
</evidence>
<dbReference type="RefSeq" id="WP_152104007.1">
    <property type="nucleotide sequence ID" value="NZ_BAAAYP010000034.1"/>
</dbReference>
<accession>A0ABQ0YTP7</accession>
<organism evidence="4 5">
    <name type="scientific">Rhodococcus aetherivorans</name>
    <dbReference type="NCBI Taxonomy" id="191292"/>
    <lineage>
        <taxon>Bacteria</taxon>
        <taxon>Bacillati</taxon>
        <taxon>Actinomycetota</taxon>
        <taxon>Actinomycetes</taxon>
        <taxon>Mycobacteriales</taxon>
        <taxon>Nocardiaceae</taxon>
        <taxon>Rhodococcus</taxon>
    </lineage>
</organism>
<evidence type="ECO:0000256" key="3">
    <source>
        <dbReference type="SAM" id="MobiDB-lite"/>
    </source>
</evidence>
<protein>
    <recommendedName>
        <fullName evidence="6">SIR2-like domain-containing protein</fullName>
    </recommendedName>
</protein>
<dbReference type="EMBL" id="BLAH01000166">
    <property type="protein sequence ID" value="GES40028.1"/>
    <property type="molecule type" value="Genomic_DNA"/>
</dbReference>
<keyword evidence="5" id="KW-1185">Reference proteome</keyword>
<evidence type="ECO:0000256" key="1">
    <source>
        <dbReference type="ARBA" id="ARBA00022553"/>
    </source>
</evidence>
<dbReference type="Pfam" id="PF13289">
    <property type="entry name" value="SIR2_2"/>
    <property type="match status" value="1"/>
</dbReference>
<keyword evidence="1" id="KW-0597">Phosphoprotein</keyword>
<dbReference type="PANTHER" id="PTHR28623:SF1">
    <property type="entry name" value="PROTEIN FAM118B"/>
    <property type="match status" value="1"/>
</dbReference>
<comment type="caution">
    <text evidence="4">The sequence shown here is derived from an EMBL/GenBank/DDBJ whole genome shotgun (WGS) entry which is preliminary data.</text>
</comment>
<gene>
    <name evidence="4" type="ORF">RAJCM14343_5306</name>
</gene>
<dbReference type="PANTHER" id="PTHR28623">
    <property type="entry name" value="PROTEIN FAM118B"/>
    <property type="match status" value="1"/>
</dbReference>
<name>A0ABQ0YTP7_9NOCA</name>
<evidence type="ECO:0000313" key="5">
    <source>
        <dbReference type="Proteomes" id="UP000325466"/>
    </source>
</evidence>
<feature type="region of interest" description="Disordered" evidence="3">
    <location>
        <begin position="738"/>
        <end position="760"/>
    </location>
</feature>
<proteinExistence type="predicted"/>